<reference evidence="2" key="1">
    <citation type="journal article" date="2020" name="Stud. Mycol.">
        <title>101 Dothideomycetes genomes: a test case for predicting lifestyles and emergence of pathogens.</title>
        <authorList>
            <person name="Haridas S."/>
            <person name="Albert R."/>
            <person name="Binder M."/>
            <person name="Bloem J."/>
            <person name="Labutti K."/>
            <person name="Salamov A."/>
            <person name="Andreopoulos B."/>
            <person name="Baker S."/>
            <person name="Barry K."/>
            <person name="Bills G."/>
            <person name="Bluhm B."/>
            <person name="Cannon C."/>
            <person name="Castanera R."/>
            <person name="Culley D."/>
            <person name="Daum C."/>
            <person name="Ezra D."/>
            <person name="Gonzalez J."/>
            <person name="Henrissat B."/>
            <person name="Kuo A."/>
            <person name="Liang C."/>
            <person name="Lipzen A."/>
            <person name="Lutzoni F."/>
            <person name="Magnuson J."/>
            <person name="Mondo S."/>
            <person name="Nolan M."/>
            <person name="Ohm R."/>
            <person name="Pangilinan J."/>
            <person name="Park H.-J."/>
            <person name="Ramirez L."/>
            <person name="Alfaro M."/>
            <person name="Sun H."/>
            <person name="Tritt A."/>
            <person name="Yoshinaga Y."/>
            <person name="Zwiers L.-H."/>
            <person name="Turgeon B."/>
            <person name="Goodwin S."/>
            <person name="Spatafora J."/>
            <person name="Crous P."/>
            <person name="Grigoriev I."/>
        </authorList>
    </citation>
    <scope>NUCLEOTIDE SEQUENCE</scope>
    <source>
        <strain evidence="2">CBS 175.79</strain>
    </source>
</reference>
<keyword evidence="3" id="KW-1185">Reference proteome</keyword>
<dbReference type="Proteomes" id="UP000799778">
    <property type="component" value="Unassembled WGS sequence"/>
</dbReference>
<protein>
    <recommendedName>
        <fullName evidence="1">F-box domain-containing protein</fullName>
    </recommendedName>
</protein>
<dbReference type="EMBL" id="ML978074">
    <property type="protein sequence ID" value="KAF2011485.1"/>
    <property type="molecule type" value="Genomic_DNA"/>
</dbReference>
<dbReference type="InterPro" id="IPR036047">
    <property type="entry name" value="F-box-like_dom_sf"/>
</dbReference>
<proteinExistence type="predicted"/>
<gene>
    <name evidence="2" type="ORF">BU24DRAFT_281875</name>
</gene>
<sequence length="189" mass="21426">MASTQPILHLPRELLCNITEYLEFYDRERFASTCRHIWNTIAPVTEDELLRAEAEEFSTSKNLFACTGCSRLRTMLQFTDAMRKGKQARHGIEARTRRCLECGVEAGLYKINDEVMIMGRTHRVCSSCKMFAGFVNNNGMCITCKDDTTKSQTYRRGSGSGRMVHDVEFDCSCSNGTCSRYDNLEGCHG</sequence>
<organism evidence="2 3">
    <name type="scientific">Aaosphaeria arxii CBS 175.79</name>
    <dbReference type="NCBI Taxonomy" id="1450172"/>
    <lineage>
        <taxon>Eukaryota</taxon>
        <taxon>Fungi</taxon>
        <taxon>Dikarya</taxon>
        <taxon>Ascomycota</taxon>
        <taxon>Pezizomycotina</taxon>
        <taxon>Dothideomycetes</taxon>
        <taxon>Pleosporomycetidae</taxon>
        <taxon>Pleosporales</taxon>
        <taxon>Pleosporales incertae sedis</taxon>
        <taxon>Aaosphaeria</taxon>
    </lineage>
</organism>
<evidence type="ECO:0000259" key="1">
    <source>
        <dbReference type="Pfam" id="PF12937"/>
    </source>
</evidence>
<evidence type="ECO:0000313" key="3">
    <source>
        <dbReference type="Proteomes" id="UP000799778"/>
    </source>
</evidence>
<dbReference type="InterPro" id="IPR001810">
    <property type="entry name" value="F-box_dom"/>
</dbReference>
<dbReference type="Pfam" id="PF12937">
    <property type="entry name" value="F-box-like"/>
    <property type="match status" value="1"/>
</dbReference>
<dbReference type="CDD" id="cd09917">
    <property type="entry name" value="F-box_SF"/>
    <property type="match status" value="1"/>
</dbReference>
<accession>A0A6A5XE75</accession>
<dbReference type="AlphaFoldDB" id="A0A6A5XE75"/>
<dbReference type="OrthoDB" id="5281164at2759"/>
<feature type="domain" description="F-box" evidence="1">
    <location>
        <begin position="7"/>
        <end position="41"/>
    </location>
</feature>
<dbReference type="RefSeq" id="XP_033379824.1">
    <property type="nucleotide sequence ID" value="XM_033522727.1"/>
</dbReference>
<dbReference type="SUPFAM" id="SSF81383">
    <property type="entry name" value="F-box domain"/>
    <property type="match status" value="1"/>
</dbReference>
<name>A0A6A5XE75_9PLEO</name>
<evidence type="ECO:0000313" key="2">
    <source>
        <dbReference type="EMBL" id="KAF2011485.1"/>
    </source>
</evidence>
<dbReference type="GeneID" id="54280124"/>